<name>A0A1I5BD34_9GAMM</name>
<dbReference type="EMBL" id="FOVC01000016">
    <property type="protein sequence ID" value="SFN72622.1"/>
    <property type="molecule type" value="Genomic_DNA"/>
</dbReference>
<dbReference type="Proteomes" id="UP000242222">
    <property type="component" value="Unassembled WGS sequence"/>
</dbReference>
<evidence type="ECO:0008006" key="3">
    <source>
        <dbReference type="Google" id="ProtNLM"/>
    </source>
</evidence>
<organism evidence="1 2">
    <name type="scientific">Izhakiella capsodis</name>
    <dbReference type="NCBI Taxonomy" id="1367852"/>
    <lineage>
        <taxon>Bacteria</taxon>
        <taxon>Pseudomonadati</taxon>
        <taxon>Pseudomonadota</taxon>
        <taxon>Gammaproteobacteria</taxon>
        <taxon>Enterobacterales</taxon>
        <taxon>Erwiniaceae</taxon>
        <taxon>Izhakiella</taxon>
    </lineage>
</organism>
<accession>A0A1I5BD34</accession>
<proteinExistence type="predicted"/>
<sequence>MAAITPSYTIVNPSYIAPEMIIGYQQASGAFEAIASGNPQIRLGVGDQYAYLRRLDIRTQVTSSQSGNGNQLPSVALETRMISTPTYLFRCRGIYDHHDMAAAGNWNIALPEAQRLGMRQGIFQQLRSALLNGMNPAEGEGLLNTAGATTETLPADTSGNATVLSYDHGQMAVYLLGHVQAALTRTMQLGRQQRVVILGPQRVLGAMEIQQVVQLTSYQRPGGGTDTVGNMVEEVLKGANVRVDWVYDDTLIGAGAGNTDAVIITVPEVEVPMTNSTVNANEFARLSPSLAANALMFCDMAAPREIPTPIPGGAVDVLSEMRSTSGWAVRPEAITVLSMKYSA</sequence>
<dbReference type="AlphaFoldDB" id="A0A1I5BD34"/>
<dbReference type="RefSeq" id="WP_092879953.1">
    <property type="nucleotide sequence ID" value="NZ_FOVC01000016.1"/>
</dbReference>
<reference evidence="2" key="1">
    <citation type="submission" date="2016-10" db="EMBL/GenBank/DDBJ databases">
        <authorList>
            <person name="Varghese N."/>
            <person name="Submissions S."/>
        </authorList>
    </citation>
    <scope>NUCLEOTIDE SEQUENCE [LARGE SCALE GENOMIC DNA]</scope>
    <source>
        <strain evidence="2">N6PO6</strain>
    </source>
</reference>
<keyword evidence="2" id="KW-1185">Reference proteome</keyword>
<evidence type="ECO:0000313" key="2">
    <source>
        <dbReference type="Proteomes" id="UP000242222"/>
    </source>
</evidence>
<dbReference type="OrthoDB" id="6611409at2"/>
<protein>
    <recommendedName>
        <fullName evidence="3">DUF2184 domain-containing protein</fullName>
    </recommendedName>
</protein>
<evidence type="ECO:0000313" key="1">
    <source>
        <dbReference type="EMBL" id="SFN72622.1"/>
    </source>
</evidence>
<gene>
    <name evidence="1" type="ORF">SAMN05216516_11623</name>
</gene>
<dbReference type="STRING" id="1367852.SAMN05216516_11623"/>